<proteinExistence type="predicted"/>
<gene>
    <name evidence="2" type="ORF">Athai_60620</name>
</gene>
<dbReference type="KEGG" id="atl:Athai_60620"/>
<name>A0A7R7DVD6_9ACTN</name>
<evidence type="ECO:0000256" key="1">
    <source>
        <dbReference type="SAM" id="MobiDB-lite"/>
    </source>
</evidence>
<dbReference type="AlphaFoldDB" id="A0A7R7DVD6"/>
<dbReference type="Proteomes" id="UP000611640">
    <property type="component" value="Chromosome"/>
</dbReference>
<keyword evidence="3" id="KW-1185">Reference proteome</keyword>
<accession>A0A7R7DVD6</accession>
<organism evidence="2 3">
    <name type="scientific">Actinocatenispora thailandica</name>
    <dbReference type="NCBI Taxonomy" id="227318"/>
    <lineage>
        <taxon>Bacteria</taxon>
        <taxon>Bacillati</taxon>
        <taxon>Actinomycetota</taxon>
        <taxon>Actinomycetes</taxon>
        <taxon>Micromonosporales</taxon>
        <taxon>Micromonosporaceae</taxon>
        <taxon>Actinocatenispora</taxon>
    </lineage>
</organism>
<evidence type="ECO:0000313" key="3">
    <source>
        <dbReference type="Proteomes" id="UP000611640"/>
    </source>
</evidence>
<reference evidence="2 3" key="1">
    <citation type="submission" date="2020-08" db="EMBL/GenBank/DDBJ databases">
        <title>Whole genome shotgun sequence of Actinocatenispora thailandica NBRC 105041.</title>
        <authorList>
            <person name="Komaki H."/>
            <person name="Tamura T."/>
        </authorList>
    </citation>
    <scope>NUCLEOTIDE SEQUENCE [LARGE SCALE GENOMIC DNA]</scope>
    <source>
        <strain evidence="2 3">NBRC 105041</strain>
    </source>
</reference>
<feature type="region of interest" description="Disordered" evidence="1">
    <location>
        <begin position="116"/>
        <end position="138"/>
    </location>
</feature>
<dbReference type="EMBL" id="AP023355">
    <property type="protein sequence ID" value="BCJ38559.1"/>
    <property type="molecule type" value="Genomic_DNA"/>
</dbReference>
<sequence length="138" mass="15014">MAKPFGVWLTTRTATTYPACPAGASRSRRVTDSTVTCNPPYQVHSWPIDRTSADRSGPDGAGAGEDALPPACRECAQEPSIVTATRAAPTTLTSRAARVPWRLVCFIPNPGRVPSDHRPLCTREYDRPRLRGSRAPDR</sequence>
<feature type="region of interest" description="Disordered" evidence="1">
    <location>
        <begin position="41"/>
        <end position="69"/>
    </location>
</feature>
<protein>
    <submittedName>
        <fullName evidence="2">Uncharacterized protein</fullName>
    </submittedName>
</protein>
<evidence type="ECO:0000313" key="2">
    <source>
        <dbReference type="EMBL" id="BCJ38559.1"/>
    </source>
</evidence>